<gene>
    <name evidence="5" type="ORF">PXH66_17245</name>
</gene>
<accession>A0AAF0CN28</accession>
<keyword evidence="2" id="KW-0238">DNA-binding</keyword>
<dbReference type="Proteomes" id="UP001218638">
    <property type="component" value="Chromosome"/>
</dbReference>
<sequence length="287" mass="32539">MAVEIPNIPFAHSQGKKTPVEVVRLSELRARETDLPIFAPKRPDFYVLMFVTEGAGSHWIDFMRHALRPGDVLQVRPDQVHAFDADSNHEALLLLFRPEMVPASHVERLAIHLSQPVHLASRDFKLLIQVLDFLQQIERMPAHIRLTSMAAGLLQAIIAGLDEWYAREHSLSANPGHQRALELVHRFEQLLHHQVGRQSLVACAGQLHVTTRTLSRACQQIRGTSPKKLIDRNLALEAKRQLILGNATGEEIGYDLGFSEASNFVKFFKRIVGQTPEAFRLQQRRDE</sequence>
<evidence type="ECO:0000256" key="1">
    <source>
        <dbReference type="ARBA" id="ARBA00023015"/>
    </source>
</evidence>
<dbReference type="Gene3D" id="1.10.10.60">
    <property type="entry name" value="Homeodomain-like"/>
    <property type="match status" value="1"/>
</dbReference>
<feature type="domain" description="HTH araC/xylS-type" evidence="4">
    <location>
        <begin position="185"/>
        <end position="282"/>
    </location>
</feature>
<dbReference type="SUPFAM" id="SSF46689">
    <property type="entry name" value="Homeodomain-like"/>
    <property type="match status" value="1"/>
</dbReference>
<dbReference type="InterPro" id="IPR037923">
    <property type="entry name" value="HTH-like"/>
</dbReference>
<dbReference type="Pfam" id="PF02311">
    <property type="entry name" value="AraC_binding"/>
    <property type="match status" value="1"/>
</dbReference>
<dbReference type="SMART" id="SM00342">
    <property type="entry name" value="HTH_ARAC"/>
    <property type="match status" value="1"/>
</dbReference>
<dbReference type="AlphaFoldDB" id="A0AAF0CN28"/>
<dbReference type="PROSITE" id="PS01124">
    <property type="entry name" value="HTH_ARAC_FAMILY_2"/>
    <property type="match status" value="1"/>
</dbReference>
<dbReference type="InterPro" id="IPR014710">
    <property type="entry name" value="RmlC-like_jellyroll"/>
</dbReference>
<proteinExistence type="predicted"/>
<dbReference type="GO" id="GO:0003700">
    <property type="term" value="F:DNA-binding transcription factor activity"/>
    <property type="evidence" value="ECO:0007669"/>
    <property type="project" value="InterPro"/>
</dbReference>
<evidence type="ECO:0000313" key="6">
    <source>
        <dbReference type="Proteomes" id="UP001218638"/>
    </source>
</evidence>
<evidence type="ECO:0000256" key="3">
    <source>
        <dbReference type="ARBA" id="ARBA00023163"/>
    </source>
</evidence>
<evidence type="ECO:0000256" key="2">
    <source>
        <dbReference type="ARBA" id="ARBA00023125"/>
    </source>
</evidence>
<evidence type="ECO:0000259" key="4">
    <source>
        <dbReference type="PROSITE" id="PS01124"/>
    </source>
</evidence>
<dbReference type="EMBL" id="CP119075">
    <property type="protein sequence ID" value="WED64086.1"/>
    <property type="molecule type" value="Genomic_DNA"/>
</dbReference>
<dbReference type="InterPro" id="IPR018060">
    <property type="entry name" value="HTH_AraC"/>
</dbReference>
<dbReference type="RefSeq" id="WP_330930041.1">
    <property type="nucleotide sequence ID" value="NZ_CP119075.1"/>
</dbReference>
<dbReference type="PANTHER" id="PTHR43280">
    <property type="entry name" value="ARAC-FAMILY TRANSCRIPTIONAL REGULATOR"/>
    <property type="match status" value="1"/>
</dbReference>
<dbReference type="KEGG" id="slom:PXH66_17245"/>
<evidence type="ECO:0000313" key="5">
    <source>
        <dbReference type="EMBL" id="WED64086.1"/>
    </source>
</evidence>
<name>A0AAF0CN28_9BACT</name>
<keyword evidence="1" id="KW-0805">Transcription regulation</keyword>
<reference evidence="5" key="1">
    <citation type="submission" date="2023-03" db="EMBL/GenBank/DDBJ databases">
        <title>Lomoglobus Profundus gen. nov., sp. nov., a novel member of the phylum Verrucomicrobia, isolated from deep-marine sediment of South China Sea.</title>
        <authorList>
            <person name="Ahmad T."/>
            <person name="Ishaq S.E."/>
            <person name="Wang F."/>
        </authorList>
    </citation>
    <scope>NUCLEOTIDE SEQUENCE</scope>
    <source>
        <strain evidence="5">LMO-M01</strain>
    </source>
</reference>
<dbReference type="SUPFAM" id="SSF51215">
    <property type="entry name" value="Regulatory protein AraC"/>
    <property type="match status" value="1"/>
</dbReference>
<dbReference type="InterPro" id="IPR009057">
    <property type="entry name" value="Homeodomain-like_sf"/>
</dbReference>
<dbReference type="InterPro" id="IPR003313">
    <property type="entry name" value="AraC-bd"/>
</dbReference>
<keyword evidence="6" id="KW-1185">Reference proteome</keyword>
<protein>
    <submittedName>
        <fullName evidence="5">AraC family transcriptional regulator</fullName>
    </submittedName>
</protein>
<dbReference type="GO" id="GO:0043565">
    <property type="term" value="F:sequence-specific DNA binding"/>
    <property type="evidence" value="ECO:0007669"/>
    <property type="project" value="InterPro"/>
</dbReference>
<organism evidence="5 6">
    <name type="scientific">Synoicihabitans lomoniglobus</name>
    <dbReference type="NCBI Taxonomy" id="2909285"/>
    <lineage>
        <taxon>Bacteria</taxon>
        <taxon>Pseudomonadati</taxon>
        <taxon>Verrucomicrobiota</taxon>
        <taxon>Opitutia</taxon>
        <taxon>Opitutales</taxon>
        <taxon>Opitutaceae</taxon>
        <taxon>Synoicihabitans</taxon>
    </lineage>
</organism>
<dbReference type="Pfam" id="PF12833">
    <property type="entry name" value="HTH_18"/>
    <property type="match status" value="1"/>
</dbReference>
<dbReference type="PANTHER" id="PTHR43280:SF32">
    <property type="entry name" value="TRANSCRIPTIONAL REGULATORY PROTEIN"/>
    <property type="match status" value="1"/>
</dbReference>
<keyword evidence="3" id="KW-0804">Transcription</keyword>
<dbReference type="Gene3D" id="2.60.120.10">
    <property type="entry name" value="Jelly Rolls"/>
    <property type="match status" value="1"/>
</dbReference>